<protein>
    <submittedName>
        <fullName evidence="2">Uncharacterized protein</fullName>
    </submittedName>
</protein>
<dbReference type="Proteomes" id="UP000035740">
    <property type="component" value="Unassembled WGS sequence"/>
</dbReference>
<dbReference type="EMBL" id="KQ090224">
    <property type="protein sequence ID" value="KMS99267.1"/>
    <property type="molecule type" value="Genomic_DNA"/>
</dbReference>
<dbReference type="Gramene" id="KMS99267">
    <property type="protein sequence ID" value="KMS99267"/>
    <property type="gene ID" value="BVRB_2g046360"/>
</dbReference>
<evidence type="ECO:0000313" key="2">
    <source>
        <dbReference type="EMBL" id="KMS99267.1"/>
    </source>
</evidence>
<feature type="compositionally biased region" description="Polar residues" evidence="1">
    <location>
        <begin position="13"/>
        <end position="31"/>
    </location>
</feature>
<keyword evidence="3" id="KW-1185">Reference proteome</keyword>
<organism evidence="2 3">
    <name type="scientific">Beta vulgaris subsp. vulgaris</name>
    <name type="common">Beet</name>
    <dbReference type="NCBI Taxonomy" id="3555"/>
    <lineage>
        <taxon>Eukaryota</taxon>
        <taxon>Viridiplantae</taxon>
        <taxon>Streptophyta</taxon>
        <taxon>Embryophyta</taxon>
        <taxon>Tracheophyta</taxon>
        <taxon>Spermatophyta</taxon>
        <taxon>Magnoliopsida</taxon>
        <taxon>eudicotyledons</taxon>
        <taxon>Gunneridae</taxon>
        <taxon>Pentapetalae</taxon>
        <taxon>Caryophyllales</taxon>
        <taxon>Chenopodiaceae</taxon>
        <taxon>Betoideae</taxon>
        <taxon>Beta</taxon>
    </lineage>
</organism>
<reference evidence="2 3" key="1">
    <citation type="journal article" date="2014" name="Nature">
        <title>The genome of the recently domesticated crop plant sugar beet (Beta vulgaris).</title>
        <authorList>
            <person name="Dohm J.C."/>
            <person name="Minoche A.E."/>
            <person name="Holtgrawe D."/>
            <person name="Capella-Gutierrez S."/>
            <person name="Zakrzewski F."/>
            <person name="Tafer H."/>
            <person name="Rupp O."/>
            <person name="Sorensen T.R."/>
            <person name="Stracke R."/>
            <person name="Reinhardt R."/>
            <person name="Goesmann A."/>
            <person name="Kraft T."/>
            <person name="Schulz B."/>
            <person name="Stadler P.F."/>
            <person name="Schmidt T."/>
            <person name="Gabaldon T."/>
            <person name="Lehrach H."/>
            <person name="Weisshaar B."/>
            <person name="Himmelbauer H."/>
        </authorList>
    </citation>
    <scope>NUCLEOTIDE SEQUENCE [LARGE SCALE GENOMIC DNA]</scope>
    <source>
        <tissue evidence="2">Taproot</tissue>
    </source>
</reference>
<feature type="compositionally biased region" description="Basic residues" evidence="1">
    <location>
        <begin position="1"/>
        <end position="10"/>
    </location>
</feature>
<proteinExistence type="predicted"/>
<dbReference type="AlphaFoldDB" id="A0A0J8BGT2"/>
<gene>
    <name evidence="2" type="ORF">BVRB_2g046360</name>
</gene>
<accession>A0A0J8BGT2</accession>
<name>A0A0J8BGT2_BETVV</name>
<feature type="region of interest" description="Disordered" evidence="1">
    <location>
        <begin position="1"/>
        <end position="48"/>
    </location>
</feature>
<sequence>MKNYKSKRGKLSSGLNHHSRTISQPPQTPARSSVSIPLSRSSLVRIQI</sequence>
<evidence type="ECO:0000313" key="3">
    <source>
        <dbReference type="Proteomes" id="UP000035740"/>
    </source>
</evidence>
<evidence type="ECO:0000256" key="1">
    <source>
        <dbReference type="SAM" id="MobiDB-lite"/>
    </source>
</evidence>
<feature type="compositionally biased region" description="Low complexity" evidence="1">
    <location>
        <begin position="32"/>
        <end position="48"/>
    </location>
</feature>